<protein>
    <submittedName>
        <fullName evidence="1">Uncharacterized protein</fullName>
    </submittedName>
</protein>
<organism evidence="1">
    <name type="scientific">Leviviridae sp</name>
    <dbReference type="NCBI Taxonomy" id="2027243"/>
    <lineage>
        <taxon>Viruses</taxon>
        <taxon>Riboviria</taxon>
        <taxon>Orthornavirae</taxon>
        <taxon>Lenarviricota</taxon>
        <taxon>Leviviricetes</taxon>
        <taxon>Norzivirales</taxon>
        <taxon>Fiersviridae</taxon>
    </lineage>
</organism>
<gene>
    <name evidence="1" type="ORF">H3Bulk41708_000002</name>
</gene>
<name>A0A514D3A0_9VIRU</name>
<reference evidence="1" key="1">
    <citation type="submission" date="2019-05" db="EMBL/GenBank/DDBJ databases">
        <title>Metatranscriptomic reconstruction reveals RNA viruses with the potential to shape carbon cycling in soil.</title>
        <authorList>
            <person name="Starr E.P."/>
            <person name="Nuccio E."/>
            <person name="Pett-Ridge J."/>
            <person name="Banfield J.F."/>
            <person name="Firestone M.K."/>
        </authorList>
    </citation>
    <scope>NUCLEOTIDE SEQUENCE</scope>
    <source>
        <strain evidence="1">H3_Bulk_41_scaffold_708</strain>
    </source>
</reference>
<dbReference type="EMBL" id="MN033818">
    <property type="protein sequence ID" value="QDH88059.1"/>
    <property type="molecule type" value="Genomic_RNA"/>
</dbReference>
<proteinExistence type="predicted"/>
<accession>A0A514D3A0</accession>
<sequence length="120" mass="12899">MSFADPLSITIGGVTSSLPRVSVGDDTSEYQSGDGLVKLNASHTYGKRTRRLLRVDTSKMTADPFRPAENVQVSMSNYLVFDLPKAGFTPAEANAVWQGFKTLIIGSSDLMIVKLLGGES</sequence>
<evidence type="ECO:0000313" key="1">
    <source>
        <dbReference type="EMBL" id="QDH88059.1"/>
    </source>
</evidence>